<evidence type="ECO:0000256" key="2">
    <source>
        <dbReference type="ARBA" id="ARBA00022475"/>
    </source>
</evidence>
<evidence type="ECO:0000256" key="4">
    <source>
        <dbReference type="ARBA" id="ARBA00022692"/>
    </source>
</evidence>
<sequence length="196" mass="21252">MRSLARARRSRLDATPHWFWSAAIVMSVVAVDWVTTELALAYLRGSVPHRYFGGLIAFHIVDNTGAAFGFGARYEWIVEVAAVFSLFVLAMLAHKATKSLRIGLAMAVGGGVGNLIVRLTGSDGPLHSPVVDWIHLSFYPPTFNLADLALRLGTVVAIVGLVPTRRTRDHSGAMSIDANPRGPVDDGLANARHNRR</sequence>
<evidence type="ECO:0000256" key="3">
    <source>
        <dbReference type="ARBA" id="ARBA00022670"/>
    </source>
</evidence>
<proteinExistence type="inferred from homology"/>
<evidence type="ECO:0000256" key="9">
    <source>
        <dbReference type="HAMAP-Rule" id="MF_00161"/>
    </source>
</evidence>
<dbReference type="PRINTS" id="PR00781">
    <property type="entry name" value="LIPOSIGPTASE"/>
</dbReference>
<feature type="active site" evidence="9">
    <location>
        <position position="132"/>
    </location>
</feature>
<feature type="transmembrane region" description="Helical" evidence="9">
    <location>
        <begin position="76"/>
        <end position="93"/>
    </location>
</feature>
<keyword evidence="5 9" id="KW-0064">Aspartyl protease</keyword>
<keyword evidence="8 9" id="KW-0472">Membrane</keyword>
<keyword evidence="4 9" id="KW-0812">Transmembrane</keyword>
<evidence type="ECO:0000313" key="12">
    <source>
        <dbReference type="EMBL" id="MEX6430286.1"/>
    </source>
</evidence>
<evidence type="ECO:0000256" key="8">
    <source>
        <dbReference type="ARBA" id="ARBA00023136"/>
    </source>
</evidence>
<comment type="function">
    <text evidence="9">This protein specifically catalyzes the removal of signal peptides from prolipoproteins.</text>
</comment>
<dbReference type="Pfam" id="PF01252">
    <property type="entry name" value="Peptidase_A8"/>
    <property type="match status" value="1"/>
</dbReference>
<reference evidence="12 13" key="1">
    <citation type="submission" date="2024-07" db="EMBL/GenBank/DDBJ databases">
        <title>Draft Genome Sequence of Ferrimicrobium acidiphilum Strain YE2023, Isolated from a Pulp of Bioleach Reactor.</title>
        <authorList>
            <person name="Elkina Y.A."/>
            <person name="Bulaeva A.G."/>
            <person name="Beletsky A.V."/>
            <person name="Mardanov A.V."/>
        </authorList>
    </citation>
    <scope>NUCLEOTIDE SEQUENCE [LARGE SCALE GENOMIC DNA]</scope>
    <source>
        <strain evidence="12 13">YE2023</strain>
    </source>
</reference>
<evidence type="ECO:0000256" key="6">
    <source>
        <dbReference type="ARBA" id="ARBA00022801"/>
    </source>
</evidence>
<comment type="pathway">
    <text evidence="9">Protein modification; lipoprotein biosynthesis (signal peptide cleavage).</text>
</comment>
<evidence type="ECO:0000256" key="7">
    <source>
        <dbReference type="ARBA" id="ARBA00022989"/>
    </source>
</evidence>
<dbReference type="EC" id="3.4.23.36" evidence="9"/>
<feature type="transmembrane region" description="Helical" evidence="9">
    <location>
        <begin position="141"/>
        <end position="162"/>
    </location>
</feature>
<evidence type="ECO:0000256" key="11">
    <source>
        <dbReference type="SAM" id="MobiDB-lite"/>
    </source>
</evidence>
<comment type="subcellular location">
    <subcellularLocation>
        <location evidence="9">Cell membrane</location>
        <topology evidence="9">Multi-pass membrane protein</topology>
    </subcellularLocation>
</comment>
<keyword evidence="13" id="KW-1185">Reference proteome</keyword>
<dbReference type="HAMAP" id="MF_00161">
    <property type="entry name" value="LspA"/>
    <property type="match status" value="1"/>
</dbReference>
<evidence type="ECO:0000256" key="1">
    <source>
        <dbReference type="ARBA" id="ARBA00006139"/>
    </source>
</evidence>
<evidence type="ECO:0000313" key="13">
    <source>
        <dbReference type="Proteomes" id="UP001560267"/>
    </source>
</evidence>
<dbReference type="PANTHER" id="PTHR33695:SF1">
    <property type="entry name" value="LIPOPROTEIN SIGNAL PEPTIDASE"/>
    <property type="match status" value="1"/>
</dbReference>
<dbReference type="InterPro" id="IPR001872">
    <property type="entry name" value="Peptidase_A8"/>
</dbReference>
<evidence type="ECO:0000256" key="10">
    <source>
        <dbReference type="RuleBase" id="RU004181"/>
    </source>
</evidence>
<dbReference type="PANTHER" id="PTHR33695">
    <property type="entry name" value="LIPOPROTEIN SIGNAL PEPTIDASE"/>
    <property type="match status" value="1"/>
</dbReference>
<feature type="transmembrane region" description="Helical" evidence="9">
    <location>
        <begin position="18"/>
        <end position="40"/>
    </location>
</feature>
<feature type="active site" evidence="9">
    <location>
        <position position="147"/>
    </location>
</feature>
<keyword evidence="2 9" id="KW-1003">Cell membrane</keyword>
<gene>
    <name evidence="9" type="primary">lspA</name>
    <name evidence="12" type="ORF">AB6A68_10650</name>
</gene>
<protein>
    <recommendedName>
        <fullName evidence="9">Lipoprotein signal peptidase</fullName>
        <ecNumber evidence="9">3.4.23.36</ecNumber>
    </recommendedName>
    <alternativeName>
        <fullName evidence="9">Prolipoprotein signal peptidase</fullName>
    </alternativeName>
    <alternativeName>
        <fullName evidence="9">Signal peptidase II</fullName>
        <shortName evidence="9">SPase II</shortName>
    </alternativeName>
</protein>
<dbReference type="RefSeq" id="WP_298403367.1">
    <property type="nucleotide sequence ID" value="NZ_JBFSHR010000044.1"/>
</dbReference>
<feature type="region of interest" description="Disordered" evidence="11">
    <location>
        <begin position="170"/>
        <end position="196"/>
    </location>
</feature>
<dbReference type="EMBL" id="JBFSHR010000044">
    <property type="protein sequence ID" value="MEX6430286.1"/>
    <property type="molecule type" value="Genomic_DNA"/>
</dbReference>
<dbReference type="Proteomes" id="UP001560267">
    <property type="component" value="Unassembled WGS sequence"/>
</dbReference>
<evidence type="ECO:0000256" key="5">
    <source>
        <dbReference type="ARBA" id="ARBA00022750"/>
    </source>
</evidence>
<accession>A0ABV3Y5S8</accession>
<keyword evidence="6 9" id="KW-0378">Hydrolase</keyword>
<keyword evidence="7 9" id="KW-1133">Transmembrane helix</keyword>
<organism evidence="12 13">
    <name type="scientific">Ferrimicrobium acidiphilum</name>
    <dbReference type="NCBI Taxonomy" id="121039"/>
    <lineage>
        <taxon>Bacteria</taxon>
        <taxon>Bacillati</taxon>
        <taxon>Actinomycetota</taxon>
        <taxon>Acidimicrobiia</taxon>
        <taxon>Acidimicrobiales</taxon>
        <taxon>Acidimicrobiaceae</taxon>
        <taxon>Ferrimicrobium</taxon>
    </lineage>
</organism>
<comment type="catalytic activity">
    <reaction evidence="9">
        <text>Release of signal peptides from bacterial membrane prolipoproteins. Hydrolyzes -Xaa-Yaa-Zaa-|-(S,diacylglyceryl)Cys-, in which Xaa is hydrophobic (preferably Leu), and Yaa (Ala or Ser) and Zaa (Gly or Ala) have small, neutral side chains.</text>
        <dbReference type="EC" id="3.4.23.36"/>
    </reaction>
</comment>
<comment type="caution">
    <text evidence="12">The sequence shown here is derived from an EMBL/GenBank/DDBJ whole genome shotgun (WGS) entry which is preliminary data.</text>
</comment>
<comment type="similarity">
    <text evidence="1 9 10">Belongs to the peptidase A8 family.</text>
</comment>
<name>A0ABV3Y5S8_9ACTN</name>
<keyword evidence="3 9" id="KW-0645">Protease</keyword>
<feature type="transmembrane region" description="Helical" evidence="9">
    <location>
        <begin position="100"/>
        <end position="121"/>
    </location>
</feature>